<protein>
    <submittedName>
        <fullName evidence="4">Short-chain dehydrogenase</fullName>
    </submittedName>
</protein>
<accession>A0A410E1C1</accession>
<sequence>MREIALITGASSGFGYEFVKLFAQDQYDMILVARNIDRLIEIKNEFKNVNITVIQKDLTKPNAVKELFSEIKNKNLSVDILVNNAGFGLFGQFDKLSAEAQSNMITLNISVLTELSHHAIQEMKLKNRGKIINIASLGSFQPAPMMAVYCATKAYVLSFSEALAKELKGSGITVTTLCPGASKTNFGKVASVENTRMFKNPMSASSVVKIGYRAMHKGSRVVIPGILNKAMAYTSKFLPRKLVVHMIGSFTKEI</sequence>
<proteinExistence type="inferred from homology"/>
<dbReference type="RefSeq" id="WP_128215841.1">
    <property type="nucleotide sequence ID" value="NZ_CP025746.1"/>
</dbReference>
<dbReference type="PRINTS" id="PR00080">
    <property type="entry name" value="SDRFAMILY"/>
</dbReference>
<organism evidence="4 5">
    <name type="scientific">Clostridium manihotivorum</name>
    <dbReference type="NCBI Taxonomy" id="2320868"/>
    <lineage>
        <taxon>Bacteria</taxon>
        <taxon>Bacillati</taxon>
        <taxon>Bacillota</taxon>
        <taxon>Clostridia</taxon>
        <taxon>Eubacteriales</taxon>
        <taxon>Clostridiaceae</taxon>
        <taxon>Clostridium</taxon>
    </lineage>
</organism>
<dbReference type="Gene3D" id="3.40.50.720">
    <property type="entry name" value="NAD(P)-binding Rossmann-like Domain"/>
    <property type="match status" value="1"/>
</dbReference>
<dbReference type="GO" id="GO:0016491">
    <property type="term" value="F:oxidoreductase activity"/>
    <property type="evidence" value="ECO:0007669"/>
    <property type="project" value="UniProtKB-KW"/>
</dbReference>
<name>A0A410E1C1_9CLOT</name>
<dbReference type="PANTHER" id="PTHR42901:SF1">
    <property type="entry name" value="ALCOHOL DEHYDROGENASE"/>
    <property type="match status" value="1"/>
</dbReference>
<reference evidence="4 5" key="1">
    <citation type="submission" date="2018-01" db="EMBL/GenBank/DDBJ databases">
        <title>Genome Sequencing and Assembly of Anaerobacter polyendosporus strain CT4.</title>
        <authorList>
            <person name="Tachaapaikoon C."/>
            <person name="Sutheeworapong S."/>
            <person name="Jenjaroenpun P."/>
            <person name="Wongsurawat T."/>
            <person name="Nookeaw I."/>
            <person name="Cheawchanlertfa P."/>
            <person name="Kosugi A."/>
            <person name="Cheevadhanarak S."/>
            <person name="Ratanakhanokchai K."/>
        </authorList>
    </citation>
    <scope>NUCLEOTIDE SEQUENCE [LARGE SCALE GENOMIC DNA]</scope>
    <source>
        <strain evidence="4 5">CT4</strain>
    </source>
</reference>
<keyword evidence="5" id="KW-1185">Reference proteome</keyword>
<evidence type="ECO:0000313" key="5">
    <source>
        <dbReference type="Proteomes" id="UP000286268"/>
    </source>
</evidence>
<dbReference type="SUPFAM" id="SSF51735">
    <property type="entry name" value="NAD(P)-binding Rossmann-fold domains"/>
    <property type="match status" value="1"/>
</dbReference>
<dbReference type="Pfam" id="PF00106">
    <property type="entry name" value="adh_short"/>
    <property type="match status" value="1"/>
</dbReference>
<evidence type="ECO:0000256" key="3">
    <source>
        <dbReference type="RuleBase" id="RU000363"/>
    </source>
</evidence>
<dbReference type="KEGG" id="cmah:C1I91_27840"/>
<dbReference type="EMBL" id="CP025746">
    <property type="protein sequence ID" value="QAA35150.1"/>
    <property type="molecule type" value="Genomic_DNA"/>
</dbReference>
<dbReference type="Proteomes" id="UP000286268">
    <property type="component" value="Chromosome"/>
</dbReference>
<dbReference type="PRINTS" id="PR00081">
    <property type="entry name" value="GDHRDH"/>
</dbReference>
<evidence type="ECO:0000256" key="2">
    <source>
        <dbReference type="ARBA" id="ARBA00023002"/>
    </source>
</evidence>
<comment type="similarity">
    <text evidence="1 3">Belongs to the short-chain dehydrogenases/reductases (SDR) family.</text>
</comment>
<dbReference type="PANTHER" id="PTHR42901">
    <property type="entry name" value="ALCOHOL DEHYDROGENASE"/>
    <property type="match status" value="1"/>
</dbReference>
<dbReference type="OrthoDB" id="9808814at2"/>
<dbReference type="InterPro" id="IPR036291">
    <property type="entry name" value="NAD(P)-bd_dom_sf"/>
</dbReference>
<dbReference type="PROSITE" id="PS00061">
    <property type="entry name" value="ADH_SHORT"/>
    <property type="match status" value="1"/>
</dbReference>
<dbReference type="CDD" id="cd05233">
    <property type="entry name" value="SDR_c"/>
    <property type="match status" value="1"/>
</dbReference>
<evidence type="ECO:0000256" key="1">
    <source>
        <dbReference type="ARBA" id="ARBA00006484"/>
    </source>
</evidence>
<dbReference type="InterPro" id="IPR002347">
    <property type="entry name" value="SDR_fam"/>
</dbReference>
<keyword evidence="2" id="KW-0560">Oxidoreductase</keyword>
<evidence type="ECO:0000313" key="4">
    <source>
        <dbReference type="EMBL" id="QAA35150.1"/>
    </source>
</evidence>
<dbReference type="PIRSF" id="PIRSF000126">
    <property type="entry name" value="11-beta-HSD1"/>
    <property type="match status" value="1"/>
</dbReference>
<dbReference type="AlphaFoldDB" id="A0A410E1C1"/>
<gene>
    <name evidence="4" type="ORF">C1I91_27840</name>
</gene>
<dbReference type="InterPro" id="IPR020904">
    <property type="entry name" value="Sc_DH/Rdtase_CS"/>
</dbReference>